<feature type="region of interest" description="Disordered" evidence="1">
    <location>
        <begin position="39"/>
        <end position="116"/>
    </location>
</feature>
<keyword evidence="4" id="KW-1185">Reference proteome</keyword>
<sequence length="122" mass="12222">MSGTRHLTAAHAAPARALMVACAVLLCLFGAGPALADVLGEPPPAATAPTEPGAPGEGQSDAADAEVRAALRCAGRSAPVRRAAGTGAPAPAVPAPRELPYEVRDRDVPPSSRAVRSVVLRC</sequence>
<comment type="caution">
    <text evidence="3">The sequence shown here is derived from an EMBL/GenBank/DDBJ whole genome shotgun (WGS) entry which is preliminary data.</text>
</comment>
<proteinExistence type="predicted"/>
<feature type="chain" id="PRO_5045954935" description="Secreted protein" evidence="2">
    <location>
        <begin position="37"/>
        <end position="122"/>
    </location>
</feature>
<dbReference type="Proteomes" id="UP001199054">
    <property type="component" value="Unassembled WGS sequence"/>
</dbReference>
<feature type="signal peptide" evidence="2">
    <location>
        <begin position="1"/>
        <end position="36"/>
    </location>
</feature>
<evidence type="ECO:0008006" key="5">
    <source>
        <dbReference type="Google" id="ProtNLM"/>
    </source>
</evidence>
<keyword evidence="2" id="KW-0732">Signal</keyword>
<evidence type="ECO:0000313" key="4">
    <source>
        <dbReference type="Proteomes" id="UP001199054"/>
    </source>
</evidence>
<reference evidence="3 4" key="1">
    <citation type="submission" date="2021-10" db="EMBL/GenBank/DDBJ databases">
        <title>Streptomyces sp. strain SMC 277, a novel streptomycete isolated from soil.</title>
        <authorList>
            <person name="Chanama M."/>
        </authorList>
    </citation>
    <scope>NUCLEOTIDE SEQUENCE [LARGE SCALE GENOMIC DNA]</scope>
    <source>
        <strain evidence="3 4">SMC 277</strain>
    </source>
</reference>
<organism evidence="3 4">
    <name type="scientific">Streptomyces antimicrobicus</name>
    <dbReference type="NCBI Taxonomy" id="2883108"/>
    <lineage>
        <taxon>Bacteria</taxon>
        <taxon>Bacillati</taxon>
        <taxon>Actinomycetota</taxon>
        <taxon>Actinomycetes</taxon>
        <taxon>Kitasatosporales</taxon>
        <taxon>Streptomycetaceae</taxon>
        <taxon>Streptomyces</taxon>
    </lineage>
</organism>
<feature type="compositionally biased region" description="Low complexity" evidence="1">
    <location>
        <begin position="78"/>
        <end position="90"/>
    </location>
</feature>
<name>A0ABS8B9R9_9ACTN</name>
<evidence type="ECO:0000256" key="2">
    <source>
        <dbReference type="SAM" id="SignalP"/>
    </source>
</evidence>
<dbReference type="EMBL" id="JAJAUY010000069">
    <property type="protein sequence ID" value="MCB5181276.1"/>
    <property type="molecule type" value="Genomic_DNA"/>
</dbReference>
<protein>
    <recommendedName>
        <fullName evidence="5">Secreted protein</fullName>
    </recommendedName>
</protein>
<feature type="compositionally biased region" description="Basic and acidic residues" evidence="1">
    <location>
        <begin position="99"/>
        <end position="108"/>
    </location>
</feature>
<evidence type="ECO:0000313" key="3">
    <source>
        <dbReference type="EMBL" id="MCB5181276.1"/>
    </source>
</evidence>
<gene>
    <name evidence="3" type="ORF">LG632_18055</name>
</gene>
<accession>A0ABS8B9R9</accession>
<dbReference type="RefSeq" id="WP_226728361.1">
    <property type="nucleotide sequence ID" value="NZ_JAJAUY010000069.1"/>
</dbReference>
<feature type="compositionally biased region" description="Low complexity" evidence="1">
    <location>
        <begin position="47"/>
        <end position="58"/>
    </location>
</feature>
<evidence type="ECO:0000256" key="1">
    <source>
        <dbReference type="SAM" id="MobiDB-lite"/>
    </source>
</evidence>